<dbReference type="SUPFAM" id="SSF56784">
    <property type="entry name" value="HAD-like"/>
    <property type="match status" value="1"/>
</dbReference>
<accession>A0A1G5FGH9</accession>
<keyword evidence="2" id="KW-1185">Reference proteome</keyword>
<name>A0A1G5FGH9_9BACT</name>
<dbReference type="InterPro" id="IPR023214">
    <property type="entry name" value="HAD_sf"/>
</dbReference>
<keyword evidence="1" id="KW-0378">Hydrolase</keyword>
<dbReference type="Proteomes" id="UP000198870">
    <property type="component" value="Unassembled WGS sequence"/>
</dbReference>
<reference evidence="1 2" key="1">
    <citation type="submission" date="2016-10" db="EMBL/GenBank/DDBJ databases">
        <authorList>
            <person name="de Groot N.N."/>
        </authorList>
    </citation>
    <scope>NUCLEOTIDE SEQUENCE [LARGE SCALE GENOMIC DNA]</scope>
    <source>
        <strain evidence="1 2">AA1</strain>
    </source>
</reference>
<protein>
    <submittedName>
        <fullName evidence="1">Putative hydrolase of the HAD superfamily</fullName>
    </submittedName>
</protein>
<evidence type="ECO:0000313" key="2">
    <source>
        <dbReference type="Proteomes" id="UP000198870"/>
    </source>
</evidence>
<dbReference type="STRING" id="419481.SAMN05216233_10858"/>
<dbReference type="RefSeq" id="WP_139163958.1">
    <property type="nucleotide sequence ID" value="NZ_FMUX01000008.1"/>
</dbReference>
<proteinExistence type="predicted"/>
<dbReference type="Gene3D" id="3.40.50.1000">
    <property type="entry name" value="HAD superfamily/HAD-like"/>
    <property type="match status" value="1"/>
</dbReference>
<dbReference type="OrthoDB" id="9800058at2"/>
<dbReference type="GO" id="GO:0016787">
    <property type="term" value="F:hydrolase activity"/>
    <property type="evidence" value="ECO:0007669"/>
    <property type="project" value="UniProtKB-KW"/>
</dbReference>
<sequence>MTLVVFDLGETLVSYEGIPLNWSEHYLDAINDFLIKNSICVSTPGLELAVSILEFYNTRTNQRTFEVGEGEVTRKIATVLGIDGAVFERSFFSYFQQRATLEPSALETLMQLKKENIHTAVLSDVPYGMPRDYLMEDLGPLRSLWTASSLHATLVSENLTHRASPP</sequence>
<dbReference type="AlphaFoldDB" id="A0A1G5FGH9"/>
<organism evidence="1 2">
    <name type="scientific">Desulfoluna spongiiphila</name>
    <dbReference type="NCBI Taxonomy" id="419481"/>
    <lineage>
        <taxon>Bacteria</taxon>
        <taxon>Pseudomonadati</taxon>
        <taxon>Thermodesulfobacteriota</taxon>
        <taxon>Desulfobacteria</taxon>
        <taxon>Desulfobacterales</taxon>
        <taxon>Desulfolunaceae</taxon>
        <taxon>Desulfoluna</taxon>
    </lineage>
</organism>
<gene>
    <name evidence="1" type="ORF">SAMN05216233_10858</name>
</gene>
<evidence type="ECO:0000313" key="1">
    <source>
        <dbReference type="EMBL" id="SCY38375.1"/>
    </source>
</evidence>
<dbReference type="EMBL" id="FMUX01000008">
    <property type="protein sequence ID" value="SCY38375.1"/>
    <property type="molecule type" value="Genomic_DNA"/>
</dbReference>
<dbReference type="InterPro" id="IPR036412">
    <property type="entry name" value="HAD-like_sf"/>
</dbReference>
<dbReference type="Gene3D" id="1.10.150.400">
    <property type="match status" value="1"/>
</dbReference>